<dbReference type="AlphaFoldDB" id="A0A9D4IYH5"/>
<reference evidence="2" key="2">
    <citation type="submission" date="2020-11" db="EMBL/GenBank/DDBJ databases">
        <authorList>
            <person name="McCartney M.A."/>
            <person name="Auch B."/>
            <person name="Kono T."/>
            <person name="Mallez S."/>
            <person name="Becker A."/>
            <person name="Gohl D.M."/>
            <person name="Silverstein K.A.T."/>
            <person name="Koren S."/>
            <person name="Bechman K.B."/>
            <person name="Herman A."/>
            <person name="Abrahante J.E."/>
            <person name="Garbe J."/>
        </authorList>
    </citation>
    <scope>NUCLEOTIDE SEQUENCE</scope>
    <source>
        <strain evidence="2">Duluth1</strain>
        <tissue evidence="2">Whole animal</tissue>
    </source>
</reference>
<dbReference type="EMBL" id="JAIWYP010000007">
    <property type="protein sequence ID" value="KAH3791615.1"/>
    <property type="molecule type" value="Genomic_DNA"/>
</dbReference>
<gene>
    <name evidence="2" type="ORF">DPMN_145103</name>
</gene>
<reference evidence="2" key="1">
    <citation type="journal article" date="2019" name="bioRxiv">
        <title>The Genome of the Zebra Mussel, Dreissena polymorpha: A Resource for Invasive Species Research.</title>
        <authorList>
            <person name="McCartney M.A."/>
            <person name="Auch B."/>
            <person name="Kono T."/>
            <person name="Mallez S."/>
            <person name="Zhang Y."/>
            <person name="Obille A."/>
            <person name="Becker A."/>
            <person name="Abrahante J.E."/>
            <person name="Garbe J."/>
            <person name="Badalamenti J.P."/>
            <person name="Herman A."/>
            <person name="Mangelson H."/>
            <person name="Liachko I."/>
            <person name="Sullivan S."/>
            <person name="Sone E.D."/>
            <person name="Koren S."/>
            <person name="Silverstein K.A.T."/>
            <person name="Beckman K.B."/>
            <person name="Gohl D.M."/>
        </authorList>
    </citation>
    <scope>NUCLEOTIDE SEQUENCE</scope>
    <source>
        <strain evidence="2">Duluth1</strain>
        <tissue evidence="2">Whole animal</tissue>
    </source>
</reference>
<proteinExistence type="predicted"/>
<dbReference type="InterPro" id="IPR001611">
    <property type="entry name" value="Leu-rich_rpt"/>
</dbReference>
<dbReference type="PROSITE" id="PS51450">
    <property type="entry name" value="LRR"/>
    <property type="match status" value="2"/>
</dbReference>
<name>A0A9D4IYH5_DREPO</name>
<evidence type="ECO:0008006" key="4">
    <source>
        <dbReference type="Google" id="ProtNLM"/>
    </source>
</evidence>
<keyword evidence="3" id="KW-1185">Reference proteome</keyword>
<comment type="caution">
    <text evidence="2">The sequence shown here is derived from an EMBL/GenBank/DDBJ whole genome shotgun (WGS) entry which is preliminary data.</text>
</comment>
<dbReference type="Pfam" id="PF13855">
    <property type="entry name" value="LRR_8"/>
    <property type="match status" value="1"/>
</dbReference>
<dbReference type="PROSITE" id="PS50096">
    <property type="entry name" value="IQ"/>
    <property type="match status" value="1"/>
</dbReference>
<dbReference type="Gene3D" id="3.80.10.10">
    <property type="entry name" value="Ribonuclease Inhibitor"/>
    <property type="match status" value="1"/>
</dbReference>
<dbReference type="InterPro" id="IPR032675">
    <property type="entry name" value="LRR_dom_sf"/>
</dbReference>
<dbReference type="PANTHER" id="PTHR46723:SF1">
    <property type="entry name" value="LEUCINE-RICH REPEAT AND IQ DOMAIN-CONTAINING PROTEIN 3"/>
    <property type="match status" value="1"/>
</dbReference>
<dbReference type="SUPFAM" id="SSF52058">
    <property type="entry name" value="L domain-like"/>
    <property type="match status" value="1"/>
</dbReference>
<dbReference type="Proteomes" id="UP000828390">
    <property type="component" value="Unassembled WGS sequence"/>
</dbReference>
<feature type="compositionally biased region" description="Pro residues" evidence="1">
    <location>
        <begin position="302"/>
        <end position="314"/>
    </location>
</feature>
<dbReference type="PANTHER" id="PTHR46723">
    <property type="entry name" value="LEUCINE-RICH REPEAT AND IQ DOMAIN-CONTAINING PROTEIN 3"/>
    <property type="match status" value="1"/>
</dbReference>
<organism evidence="2 3">
    <name type="scientific">Dreissena polymorpha</name>
    <name type="common">Zebra mussel</name>
    <name type="synonym">Mytilus polymorpha</name>
    <dbReference type="NCBI Taxonomy" id="45954"/>
    <lineage>
        <taxon>Eukaryota</taxon>
        <taxon>Metazoa</taxon>
        <taxon>Spiralia</taxon>
        <taxon>Lophotrochozoa</taxon>
        <taxon>Mollusca</taxon>
        <taxon>Bivalvia</taxon>
        <taxon>Autobranchia</taxon>
        <taxon>Heteroconchia</taxon>
        <taxon>Euheterodonta</taxon>
        <taxon>Imparidentia</taxon>
        <taxon>Neoheterodontei</taxon>
        <taxon>Myida</taxon>
        <taxon>Dreissenoidea</taxon>
        <taxon>Dreissenidae</taxon>
        <taxon>Dreissena</taxon>
    </lineage>
</organism>
<evidence type="ECO:0000256" key="1">
    <source>
        <dbReference type="SAM" id="MobiDB-lite"/>
    </source>
</evidence>
<evidence type="ECO:0000313" key="3">
    <source>
        <dbReference type="Proteomes" id="UP000828390"/>
    </source>
</evidence>
<feature type="region of interest" description="Disordered" evidence="1">
    <location>
        <begin position="280"/>
        <end position="322"/>
    </location>
</feature>
<evidence type="ECO:0000313" key="2">
    <source>
        <dbReference type="EMBL" id="KAH3791615.1"/>
    </source>
</evidence>
<dbReference type="OrthoDB" id="676979at2759"/>
<dbReference type="InterPro" id="IPR052859">
    <property type="entry name" value="LRR-IQ_domain_protein"/>
</dbReference>
<protein>
    <recommendedName>
        <fullName evidence="4">Leucine-rich repeat and IQ domain-containing protein 3</fullName>
    </recommendedName>
</protein>
<accession>A0A9D4IYH5</accession>
<sequence>MVSIPDWTKFQRLHDTNREGTNLASLDKYYKQREEETIRQAENQGLLKVPSQEYLIRTCGKLYNGKYIKDVAQLLYVRLDGVHLRKVGDLTFCVNLRICILNNNFLTKIDGLTGCRHLIKLDLHSNQLSSLPGIAFWSGMRHLRFLHLHDNPLGKYENLQNLAMCPHLVALTMYDTPLSLKRNYRHHVVNSIWSLKALDNHVISDEEIIEDAVFGGQFAARHPNFRIHLFDNTGEQHTFAEELKLLKEIERKINTILSHHSPVLIMQKYVRGYLSRKKYGSVRRPKGTSERDAGLLMVPSDIVPPPPSSSPVPPEARHQEAAVSEVGTVEYDVQRLSEGPSDSASNHPREQVEGYLEPFSTPLDMAYEPSEVFTQEGSPKKRKNLLINLAKLQAGTFSSLYDEQIAIETILPQDSLEKIETVAKRRLRKRKEKVPQKKVVKSVKQFFGPIIDSSPSPDVEDKPDYDEETPVTEYRLRGYKPNIILVDPVTEMILSKQEAGRLVRDAELEHHRRMQEAPSPRLKMPTKKIANNDQRIFSKVHGTMGMSCLFAVHQAYKDREKAEKTAMKMEHILSMRDERDRAKERIRLYHDEKRSNALKQRDMERAKTLEQLEKREMLRLNYLDKRHELKNKSADLTRSYRQDFTFITEFSNQHTSVSNALMRHDRQAKFEDTLQAKNDLVANMSAAEAEQKEVVKKYLEHRQLMRQTESAMARATLDTRMLQEVNDRMLEAKSRVAQQKARRDTVQTFYPLPVMTPVPTSSSAPPYVVPGLPRWDTNLLMNHARGSNKQSTMVQ</sequence>